<dbReference type="InterPro" id="IPR013088">
    <property type="entry name" value="Znf_NHR/GATA"/>
</dbReference>
<dbReference type="Gene3D" id="3.30.50.10">
    <property type="entry name" value="Erythroid Transcription Factor GATA-1, subunit A"/>
    <property type="match status" value="1"/>
</dbReference>
<feature type="domain" description="GATA-type" evidence="3">
    <location>
        <begin position="390"/>
        <end position="447"/>
    </location>
</feature>
<dbReference type="EMBL" id="BPWL01000006">
    <property type="protein sequence ID" value="GJJ10873.1"/>
    <property type="molecule type" value="Genomic_DNA"/>
</dbReference>
<feature type="region of interest" description="Disordered" evidence="2">
    <location>
        <begin position="298"/>
        <end position="328"/>
    </location>
</feature>
<dbReference type="PROSITE" id="PS50114">
    <property type="entry name" value="GATA_ZN_FINGER_2"/>
    <property type="match status" value="1"/>
</dbReference>
<feature type="region of interest" description="Disordered" evidence="2">
    <location>
        <begin position="436"/>
        <end position="500"/>
    </location>
</feature>
<dbReference type="AlphaFoldDB" id="A0AAV5ADY4"/>
<comment type="caution">
    <text evidence="4">The sequence shown here is derived from an EMBL/GenBank/DDBJ whole genome shotgun (WGS) entry which is preliminary data.</text>
</comment>
<name>A0AAV5ADY4_9AGAM</name>
<dbReference type="GO" id="GO:0008270">
    <property type="term" value="F:zinc ion binding"/>
    <property type="evidence" value="ECO:0007669"/>
    <property type="project" value="UniProtKB-KW"/>
</dbReference>
<evidence type="ECO:0000313" key="4">
    <source>
        <dbReference type="EMBL" id="GJJ10873.1"/>
    </source>
</evidence>
<feature type="region of interest" description="Disordered" evidence="2">
    <location>
        <begin position="227"/>
        <end position="254"/>
    </location>
</feature>
<keyword evidence="1" id="KW-0863">Zinc-finger</keyword>
<evidence type="ECO:0000256" key="2">
    <source>
        <dbReference type="SAM" id="MobiDB-lite"/>
    </source>
</evidence>
<proteinExistence type="predicted"/>
<keyword evidence="1" id="KW-0862">Zinc</keyword>
<evidence type="ECO:0000259" key="3">
    <source>
        <dbReference type="PROSITE" id="PS50114"/>
    </source>
</evidence>
<keyword evidence="1" id="KW-0479">Metal-binding</keyword>
<dbReference type="InterPro" id="IPR000679">
    <property type="entry name" value="Znf_GATA"/>
</dbReference>
<dbReference type="GO" id="GO:0043565">
    <property type="term" value="F:sequence-specific DNA binding"/>
    <property type="evidence" value="ECO:0007669"/>
    <property type="project" value="InterPro"/>
</dbReference>
<feature type="compositionally biased region" description="Basic and acidic residues" evidence="2">
    <location>
        <begin position="436"/>
        <end position="450"/>
    </location>
</feature>
<dbReference type="SUPFAM" id="SSF57716">
    <property type="entry name" value="Glucocorticoid receptor-like (DNA-binding domain)"/>
    <property type="match status" value="1"/>
</dbReference>
<organism evidence="4 5">
    <name type="scientific">Clathrus columnatus</name>
    <dbReference type="NCBI Taxonomy" id="1419009"/>
    <lineage>
        <taxon>Eukaryota</taxon>
        <taxon>Fungi</taxon>
        <taxon>Dikarya</taxon>
        <taxon>Basidiomycota</taxon>
        <taxon>Agaricomycotina</taxon>
        <taxon>Agaricomycetes</taxon>
        <taxon>Phallomycetidae</taxon>
        <taxon>Phallales</taxon>
        <taxon>Clathraceae</taxon>
        <taxon>Clathrus</taxon>
    </lineage>
</organism>
<dbReference type="GO" id="GO:0006355">
    <property type="term" value="P:regulation of DNA-templated transcription"/>
    <property type="evidence" value="ECO:0007669"/>
    <property type="project" value="InterPro"/>
</dbReference>
<feature type="region of interest" description="Disordered" evidence="2">
    <location>
        <begin position="87"/>
        <end position="122"/>
    </location>
</feature>
<gene>
    <name evidence="4" type="ORF">Clacol_005101</name>
</gene>
<feature type="compositionally biased region" description="Basic and acidic residues" evidence="2">
    <location>
        <begin position="486"/>
        <end position="500"/>
    </location>
</feature>
<evidence type="ECO:0000313" key="5">
    <source>
        <dbReference type="Proteomes" id="UP001050691"/>
    </source>
</evidence>
<dbReference type="Proteomes" id="UP001050691">
    <property type="component" value="Unassembled WGS sequence"/>
</dbReference>
<dbReference type="CDD" id="cd00202">
    <property type="entry name" value="ZnF_GATA"/>
    <property type="match status" value="1"/>
</dbReference>
<reference evidence="4" key="1">
    <citation type="submission" date="2021-10" db="EMBL/GenBank/DDBJ databases">
        <title>De novo Genome Assembly of Clathrus columnatus (Basidiomycota, Fungi) Using Illumina and Nanopore Sequence Data.</title>
        <authorList>
            <person name="Ogiso-Tanaka E."/>
            <person name="Itagaki H."/>
            <person name="Hosoya T."/>
            <person name="Hosaka K."/>
        </authorList>
    </citation>
    <scope>NUCLEOTIDE SEQUENCE</scope>
    <source>
        <strain evidence="4">MO-923</strain>
    </source>
</reference>
<feature type="compositionally biased region" description="Low complexity" evidence="2">
    <location>
        <begin position="232"/>
        <end position="249"/>
    </location>
</feature>
<feature type="compositionally biased region" description="Polar residues" evidence="2">
    <location>
        <begin position="29"/>
        <end position="46"/>
    </location>
</feature>
<feature type="compositionally biased region" description="Low complexity" evidence="2">
    <location>
        <begin position="298"/>
        <end position="311"/>
    </location>
</feature>
<dbReference type="SMART" id="SM00401">
    <property type="entry name" value="ZnF_GATA"/>
    <property type="match status" value="1"/>
</dbReference>
<feature type="region of interest" description="Disordered" evidence="2">
    <location>
        <begin position="1"/>
        <end position="46"/>
    </location>
</feature>
<sequence>MQVLEKKQDSLASPLARNLSSPYGEKGNTYPQWSNTNSSFASQCAKQENHSIDMGYDMNVKLNENEMSDFRHSSALSDTWNRFPQDEGYALPLRPQFPSHKLSPSPDSTETPTPPSVPGSLHTLHDTLPPPPYALNSPGLDGFANNYPRTDTDHYIRPLGLSREDAWSKNFADYRVAPSYSTLGLGLNPIVNCQPSGTPMSIMSSYDAAYSYPSHPAEVVPLHSHHFSAQLSRPPTASTSTSSGSSSPSLQGEFYDRGANRSHLLGPHPYGSLPYSGNDWHTCDPRGISAAQTMFASLPSHSPAASESSNSVDGKKPKIRPKRVDSAGGGYEVGLAKSMIIGPTPSVEMMYRVKKKVTPSPPQPVLGMGLEDIDENEIEFTSRQDTKPTRLLRRQCYNCRTWRDVSAWRRSVMAPGHIVCNKCGLYEKAHKRSRPLNDRGEFVRPGKDPSPRTAVPITPAGSKSKNRTRSTSDSTTSVDGAGVMHFDAEDKEKDKTVKDA</sequence>
<keyword evidence="5" id="KW-1185">Reference proteome</keyword>
<protein>
    <recommendedName>
        <fullName evidence="3">GATA-type domain-containing protein</fullName>
    </recommendedName>
</protein>
<accession>A0AAV5ADY4</accession>
<evidence type="ECO:0000256" key="1">
    <source>
        <dbReference type="PROSITE-ProRule" id="PRU00094"/>
    </source>
</evidence>